<accession>A0ABP5LCT5</accession>
<organism evidence="3 4">
    <name type="scientific">Kitasatospora kazusensis</name>
    <dbReference type="NCBI Taxonomy" id="407974"/>
    <lineage>
        <taxon>Bacteria</taxon>
        <taxon>Bacillati</taxon>
        <taxon>Actinomycetota</taxon>
        <taxon>Actinomycetes</taxon>
        <taxon>Kitasatosporales</taxon>
        <taxon>Streptomycetaceae</taxon>
        <taxon>Kitasatospora</taxon>
    </lineage>
</organism>
<gene>
    <name evidence="3" type="ORF">GCM10009760_33670</name>
</gene>
<evidence type="ECO:0000313" key="4">
    <source>
        <dbReference type="Proteomes" id="UP001422759"/>
    </source>
</evidence>
<sequence>MLSPALKRTSTLVSGVVLAAALTALSTPAAQASTSATHASAHAVDAGNYVALGDSYAAGAGVPGQSAGLCLRSDHNYGHLVAAALGSSSYTDVTCAAAKIKSITSAQYDAFIRVNDPQLNAVGPSTTLITLGIGGNDLGTSDLGIADVIAACVSGAVIDPFGTPCHNYYGHKYFNWSDWAWEYGDDTLVDRIDAAAPQLADTLQQIHAKAPNARVVVVGYPEVLPADASSCAGRQPITVGDVSYLHGILGKVNSMLADTSAANGATFVDTTAATTGHDVCSDDRWIEGALPGSPAVPFHPNATGERAMADAVLAALGH</sequence>
<evidence type="ECO:0000313" key="3">
    <source>
        <dbReference type="EMBL" id="GAA2145242.1"/>
    </source>
</evidence>
<dbReference type="SUPFAM" id="SSF52266">
    <property type="entry name" value="SGNH hydrolase"/>
    <property type="match status" value="1"/>
</dbReference>
<dbReference type="GO" id="GO:0016787">
    <property type="term" value="F:hydrolase activity"/>
    <property type="evidence" value="ECO:0007669"/>
    <property type="project" value="UniProtKB-KW"/>
</dbReference>
<evidence type="ECO:0000259" key="2">
    <source>
        <dbReference type="Pfam" id="PF13472"/>
    </source>
</evidence>
<feature type="chain" id="PRO_5046179896" evidence="1">
    <location>
        <begin position="33"/>
        <end position="318"/>
    </location>
</feature>
<protein>
    <submittedName>
        <fullName evidence="3">SGNH/GDSL hydrolase family protein</fullName>
    </submittedName>
</protein>
<keyword evidence="1" id="KW-0732">Signal</keyword>
<proteinExistence type="predicted"/>
<dbReference type="InterPro" id="IPR037460">
    <property type="entry name" value="SEST-like"/>
</dbReference>
<dbReference type="RefSeq" id="WP_344465680.1">
    <property type="nucleotide sequence ID" value="NZ_BAAANT010000017.1"/>
</dbReference>
<dbReference type="EMBL" id="BAAANT010000017">
    <property type="protein sequence ID" value="GAA2145242.1"/>
    <property type="molecule type" value="Genomic_DNA"/>
</dbReference>
<keyword evidence="3" id="KW-0378">Hydrolase</keyword>
<dbReference type="Pfam" id="PF13472">
    <property type="entry name" value="Lipase_GDSL_2"/>
    <property type="match status" value="1"/>
</dbReference>
<dbReference type="PANTHER" id="PTHR37981:SF1">
    <property type="entry name" value="SGNH HYDROLASE-TYPE ESTERASE DOMAIN-CONTAINING PROTEIN"/>
    <property type="match status" value="1"/>
</dbReference>
<dbReference type="Proteomes" id="UP001422759">
    <property type="component" value="Unassembled WGS sequence"/>
</dbReference>
<evidence type="ECO:0000256" key="1">
    <source>
        <dbReference type="SAM" id="SignalP"/>
    </source>
</evidence>
<reference evidence="4" key="1">
    <citation type="journal article" date="2019" name="Int. J. Syst. Evol. Microbiol.">
        <title>The Global Catalogue of Microorganisms (GCM) 10K type strain sequencing project: providing services to taxonomists for standard genome sequencing and annotation.</title>
        <authorList>
            <consortium name="The Broad Institute Genomics Platform"/>
            <consortium name="The Broad Institute Genome Sequencing Center for Infectious Disease"/>
            <person name="Wu L."/>
            <person name="Ma J."/>
        </authorList>
    </citation>
    <scope>NUCLEOTIDE SEQUENCE [LARGE SCALE GENOMIC DNA]</scope>
    <source>
        <strain evidence="4">JCM 14560</strain>
    </source>
</reference>
<dbReference type="InterPro" id="IPR036514">
    <property type="entry name" value="SGNH_hydro_sf"/>
</dbReference>
<dbReference type="Gene3D" id="3.40.50.1110">
    <property type="entry name" value="SGNH hydrolase"/>
    <property type="match status" value="1"/>
</dbReference>
<keyword evidence="4" id="KW-1185">Reference proteome</keyword>
<dbReference type="InterPro" id="IPR013830">
    <property type="entry name" value="SGNH_hydro"/>
</dbReference>
<comment type="caution">
    <text evidence="3">The sequence shown here is derived from an EMBL/GenBank/DDBJ whole genome shotgun (WGS) entry which is preliminary data.</text>
</comment>
<feature type="domain" description="SGNH hydrolase-type esterase" evidence="2">
    <location>
        <begin position="51"/>
        <end position="307"/>
    </location>
</feature>
<feature type="signal peptide" evidence="1">
    <location>
        <begin position="1"/>
        <end position="32"/>
    </location>
</feature>
<dbReference type="PANTHER" id="PTHR37981">
    <property type="entry name" value="LIPASE 2"/>
    <property type="match status" value="1"/>
</dbReference>
<dbReference type="CDD" id="cd01823">
    <property type="entry name" value="SEST_like"/>
    <property type="match status" value="1"/>
</dbReference>
<name>A0ABP5LCT5_9ACTN</name>